<evidence type="ECO:0000313" key="4">
    <source>
        <dbReference type="Proteomes" id="UP001221757"/>
    </source>
</evidence>
<comment type="caution">
    <text evidence="3">The sequence shown here is derived from an EMBL/GenBank/DDBJ whole genome shotgun (WGS) entry which is preliminary data.</text>
</comment>
<proteinExistence type="predicted"/>
<evidence type="ECO:0000256" key="1">
    <source>
        <dbReference type="SAM" id="MobiDB-lite"/>
    </source>
</evidence>
<evidence type="ECO:0000313" key="3">
    <source>
        <dbReference type="EMBL" id="KAJ7614215.1"/>
    </source>
</evidence>
<name>A0AAD7FDR1_MYCRO</name>
<dbReference type="AlphaFoldDB" id="A0AAD7FDR1"/>
<dbReference type="Proteomes" id="UP001221757">
    <property type="component" value="Unassembled WGS sequence"/>
</dbReference>
<keyword evidence="4" id="KW-1185">Reference proteome</keyword>
<keyword evidence="2" id="KW-1133">Transmembrane helix</keyword>
<feature type="region of interest" description="Disordered" evidence="1">
    <location>
        <begin position="494"/>
        <end position="515"/>
    </location>
</feature>
<evidence type="ECO:0000256" key="2">
    <source>
        <dbReference type="SAM" id="Phobius"/>
    </source>
</evidence>
<feature type="transmembrane region" description="Helical" evidence="2">
    <location>
        <begin position="880"/>
        <end position="901"/>
    </location>
</feature>
<keyword evidence="2" id="KW-0472">Membrane</keyword>
<accession>A0AAD7FDR1</accession>
<sequence length="910" mass="100683">MVPGVPFACEIDGKPDQLHTIGAVHTLPSLRHETDFWDILKDTIIVAKGLRGCRPVGNTDEVFPITDFPLKPNDLSPVNVAGDSKAGSYNLASTLLKGVGPGVVLPATKVDTPEFRGQLLAKALGWQGRMHTDPRDAPTRKTYFLALLSLPPGSDAGAFLLGRHGIYIRELDTWAIHIFFDGVDIHTGIGATTTLSVPEFQKWVESDLETAWKLSEYSCIGVVQYASQAAHSRDAYMSMTPSVRFGNFGPEQHHLAIQRDFETHGQEILGGQEPWANRMGREIVQGFWNQLQHCNLDLGIDINHLLQSITFKNDSGADINLKPLPWHPVKDADSIARQRGHYEFFRQQCERMHIYIEKSHYHAYQKRLREETYDPAEDNNSWTVTWKSRSSFPTKSGNRADVPPSDISGSIVKIVEHVRVASQANTSWLSVPSWTNGTQGCYRILTDEPDASPQLIKENDPRLQRQMVTEFLANQLKKISSVPLILVPLVQGVQSGDGKGKKPLRKPTKPTGISLGNTQHLEALLNPDRLGVEVAEVKEARPAVGRASKMFFQALESPSFVPTILETCLSQHSLLSTFQIVVDADWTSPQQVAIAQFNSLATSTSVMSKLTAYERVTGLLTRILQLTNSCALITIYRWCSSIGPQIVKALFELHRDKGHRAFTANPSLGLLVDHIVQFVCDAKTRAVEKERAMATKMEQASSSQPDISNNPPSSPPPRGHSAGPGDDTLPDITPDDGFQELEDLVSLDGALSTENINRDAVTLIEVLDIPTVKPLWKIGNDNRILARRQEALVKGLKTINKAHLLHEPETRLPIWILDSLAILDVERHLRLVLVQNFPVAKALLIHLMVIRVAAMTMMTATAVDDGLGISLADDLEMMGYLQWILVALALVVACTMTMTNLDPSRNHISI</sequence>
<protein>
    <submittedName>
        <fullName evidence="3">Uncharacterized protein</fullName>
    </submittedName>
</protein>
<keyword evidence="2" id="KW-0812">Transmembrane</keyword>
<dbReference type="EMBL" id="JARKIE010000875">
    <property type="protein sequence ID" value="KAJ7614215.1"/>
    <property type="molecule type" value="Genomic_DNA"/>
</dbReference>
<reference evidence="3" key="1">
    <citation type="submission" date="2023-03" db="EMBL/GenBank/DDBJ databases">
        <title>Massive genome expansion in bonnet fungi (Mycena s.s.) driven by repeated elements and novel gene families across ecological guilds.</title>
        <authorList>
            <consortium name="Lawrence Berkeley National Laboratory"/>
            <person name="Harder C.B."/>
            <person name="Miyauchi S."/>
            <person name="Viragh M."/>
            <person name="Kuo A."/>
            <person name="Thoen E."/>
            <person name="Andreopoulos B."/>
            <person name="Lu D."/>
            <person name="Skrede I."/>
            <person name="Drula E."/>
            <person name="Henrissat B."/>
            <person name="Morin E."/>
            <person name="Kohler A."/>
            <person name="Barry K."/>
            <person name="LaButti K."/>
            <person name="Morin E."/>
            <person name="Salamov A."/>
            <person name="Lipzen A."/>
            <person name="Mereny Z."/>
            <person name="Hegedus B."/>
            <person name="Baldrian P."/>
            <person name="Stursova M."/>
            <person name="Weitz H."/>
            <person name="Taylor A."/>
            <person name="Grigoriev I.V."/>
            <person name="Nagy L.G."/>
            <person name="Martin F."/>
            <person name="Kauserud H."/>
        </authorList>
    </citation>
    <scope>NUCLEOTIDE SEQUENCE</scope>
    <source>
        <strain evidence="3">CBHHK067</strain>
    </source>
</reference>
<gene>
    <name evidence="3" type="ORF">B0H17DRAFT_1341239</name>
</gene>
<organism evidence="3 4">
    <name type="scientific">Mycena rosella</name>
    <name type="common">Pink bonnet</name>
    <name type="synonym">Agaricus rosellus</name>
    <dbReference type="NCBI Taxonomy" id="1033263"/>
    <lineage>
        <taxon>Eukaryota</taxon>
        <taxon>Fungi</taxon>
        <taxon>Dikarya</taxon>
        <taxon>Basidiomycota</taxon>
        <taxon>Agaricomycotina</taxon>
        <taxon>Agaricomycetes</taxon>
        <taxon>Agaricomycetidae</taxon>
        <taxon>Agaricales</taxon>
        <taxon>Marasmiineae</taxon>
        <taxon>Mycenaceae</taxon>
        <taxon>Mycena</taxon>
    </lineage>
</organism>
<feature type="compositionally biased region" description="Low complexity" evidence="1">
    <location>
        <begin position="701"/>
        <end position="711"/>
    </location>
</feature>
<feature type="region of interest" description="Disordered" evidence="1">
    <location>
        <begin position="690"/>
        <end position="734"/>
    </location>
</feature>